<feature type="region of interest" description="Disordered" evidence="7">
    <location>
        <begin position="1"/>
        <end position="48"/>
    </location>
</feature>
<feature type="compositionally biased region" description="Low complexity" evidence="7">
    <location>
        <begin position="22"/>
        <end position="48"/>
    </location>
</feature>
<feature type="transmembrane region" description="Helical" evidence="8">
    <location>
        <begin position="296"/>
        <end position="315"/>
    </location>
</feature>
<feature type="transmembrane region" description="Helical" evidence="8">
    <location>
        <begin position="86"/>
        <end position="108"/>
    </location>
</feature>
<gene>
    <name evidence="9" type="ORF">GCM10010334_70640</name>
</gene>
<evidence type="ECO:0000256" key="3">
    <source>
        <dbReference type="ARBA" id="ARBA00022475"/>
    </source>
</evidence>
<feature type="transmembrane region" description="Helical" evidence="8">
    <location>
        <begin position="419"/>
        <end position="436"/>
    </location>
</feature>
<evidence type="ECO:0000256" key="5">
    <source>
        <dbReference type="ARBA" id="ARBA00022989"/>
    </source>
</evidence>
<dbReference type="InterPro" id="IPR010290">
    <property type="entry name" value="TM_effector"/>
</dbReference>
<protein>
    <submittedName>
        <fullName evidence="9">MFS transporter</fullName>
    </submittedName>
</protein>
<evidence type="ECO:0000256" key="6">
    <source>
        <dbReference type="ARBA" id="ARBA00023136"/>
    </source>
</evidence>
<dbReference type="Proteomes" id="UP000638353">
    <property type="component" value="Unassembled WGS sequence"/>
</dbReference>
<reference evidence="9" key="2">
    <citation type="submission" date="2020-09" db="EMBL/GenBank/DDBJ databases">
        <authorList>
            <person name="Sun Q."/>
            <person name="Ohkuma M."/>
        </authorList>
    </citation>
    <scope>NUCLEOTIDE SEQUENCE</scope>
    <source>
        <strain evidence="9">JCM 4637</strain>
    </source>
</reference>
<dbReference type="Pfam" id="PF05977">
    <property type="entry name" value="MFS_3"/>
    <property type="match status" value="1"/>
</dbReference>
<evidence type="ECO:0000256" key="7">
    <source>
        <dbReference type="SAM" id="MobiDB-lite"/>
    </source>
</evidence>
<comment type="caution">
    <text evidence="9">The sequence shown here is derived from an EMBL/GenBank/DDBJ whole genome shotgun (WGS) entry which is preliminary data.</text>
</comment>
<dbReference type="SUPFAM" id="SSF103473">
    <property type="entry name" value="MFS general substrate transporter"/>
    <property type="match status" value="1"/>
</dbReference>
<name>A0A918X599_9ACTN</name>
<dbReference type="PANTHER" id="PTHR23513:SF6">
    <property type="entry name" value="MAJOR FACILITATOR SUPERFAMILY ASSOCIATED DOMAIN-CONTAINING PROTEIN"/>
    <property type="match status" value="1"/>
</dbReference>
<evidence type="ECO:0000313" key="10">
    <source>
        <dbReference type="Proteomes" id="UP000638353"/>
    </source>
</evidence>
<dbReference type="AlphaFoldDB" id="A0A918X599"/>
<keyword evidence="4 8" id="KW-0812">Transmembrane</keyword>
<reference evidence="9" key="1">
    <citation type="journal article" date="2014" name="Int. J. Syst. Evol. Microbiol.">
        <title>Complete genome sequence of Corynebacterium casei LMG S-19264T (=DSM 44701T), isolated from a smear-ripened cheese.</title>
        <authorList>
            <consortium name="US DOE Joint Genome Institute (JGI-PGF)"/>
            <person name="Walter F."/>
            <person name="Albersmeier A."/>
            <person name="Kalinowski J."/>
            <person name="Ruckert C."/>
        </authorList>
    </citation>
    <scope>NUCLEOTIDE SEQUENCE</scope>
    <source>
        <strain evidence="9">JCM 4637</strain>
    </source>
</reference>
<feature type="transmembrane region" description="Helical" evidence="8">
    <location>
        <begin position="263"/>
        <end position="284"/>
    </location>
</feature>
<dbReference type="InterPro" id="IPR036259">
    <property type="entry name" value="MFS_trans_sf"/>
</dbReference>
<dbReference type="RefSeq" id="WP_189827034.1">
    <property type="nucleotide sequence ID" value="NZ_BMVC01000018.1"/>
</dbReference>
<evidence type="ECO:0000256" key="1">
    <source>
        <dbReference type="ARBA" id="ARBA00004651"/>
    </source>
</evidence>
<sequence length="446" mass="46069">MNETPTAPGDVRPSPHTLQKETAPAASSAPVTLTSPTTPTSPTSPSTSTGHFWRYWAASTVSNAGTAVTALALPLVALVVLDATAFQATLLAAAGQISWLLLSLPAGVVARRVPLRRLQVTLDLVRFAALGSLPLAWWFDGLTYGHLLLAALVTGASTVLFDIANSTFLPAVVPAGQLAARNSLMSGTGAVTETGGPSAGGLLVQAAGPVGALLVDAASYLVSAVLLRTLPERRPAPRTGESALRQIREGWQYVTRHPVMMPCMLWATATNFVCAALVALTPLYLVREAGLTPAQLGLVLAMDGVGALAGSTVAVRITRRFGTARGVVGASLAGGVAAAALIPLTTTAADAYWFALGNAGFAFGVVIGSITTRTYRQTQSPPELLSRVMATVRFVSWGAQPVGALTAGLLATYAGTHTALWVVCTAAVVPPLYLLTTRAGRRRDFA</sequence>
<keyword evidence="3" id="KW-1003">Cell membrane</keyword>
<keyword evidence="6 8" id="KW-0472">Membrane</keyword>
<feature type="transmembrane region" description="Helical" evidence="8">
    <location>
        <begin position="327"/>
        <end position="345"/>
    </location>
</feature>
<keyword evidence="5 8" id="KW-1133">Transmembrane helix</keyword>
<dbReference type="GO" id="GO:0005886">
    <property type="term" value="C:plasma membrane"/>
    <property type="evidence" value="ECO:0007669"/>
    <property type="project" value="UniProtKB-SubCell"/>
</dbReference>
<keyword evidence="2" id="KW-0813">Transport</keyword>
<feature type="transmembrane region" description="Helical" evidence="8">
    <location>
        <begin position="392"/>
        <end position="413"/>
    </location>
</feature>
<evidence type="ECO:0000256" key="8">
    <source>
        <dbReference type="SAM" id="Phobius"/>
    </source>
</evidence>
<feature type="transmembrane region" description="Helical" evidence="8">
    <location>
        <begin position="145"/>
        <end position="164"/>
    </location>
</feature>
<organism evidence="9 10">
    <name type="scientific">Streptomyces finlayi</name>
    <dbReference type="NCBI Taxonomy" id="67296"/>
    <lineage>
        <taxon>Bacteria</taxon>
        <taxon>Bacillati</taxon>
        <taxon>Actinomycetota</taxon>
        <taxon>Actinomycetes</taxon>
        <taxon>Kitasatosporales</taxon>
        <taxon>Streptomycetaceae</taxon>
        <taxon>Streptomyces</taxon>
    </lineage>
</organism>
<evidence type="ECO:0000256" key="2">
    <source>
        <dbReference type="ARBA" id="ARBA00022448"/>
    </source>
</evidence>
<dbReference type="CDD" id="cd06173">
    <property type="entry name" value="MFS_MefA_like"/>
    <property type="match status" value="1"/>
</dbReference>
<evidence type="ECO:0000256" key="4">
    <source>
        <dbReference type="ARBA" id="ARBA00022692"/>
    </source>
</evidence>
<feature type="transmembrane region" description="Helical" evidence="8">
    <location>
        <begin position="351"/>
        <end position="371"/>
    </location>
</feature>
<accession>A0A918X599</accession>
<dbReference type="EMBL" id="BMVC01000018">
    <property type="protein sequence ID" value="GHD12972.1"/>
    <property type="molecule type" value="Genomic_DNA"/>
</dbReference>
<proteinExistence type="predicted"/>
<evidence type="ECO:0000313" key="9">
    <source>
        <dbReference type="EMBL" id="GHD12972.1"/>
    </source>
</evidence>
<feature type="transmembrane region" description="Helical" evidence="8">
    <location>
        <begin position="55"/>
        <end position="80"/>
    </location>
</feature>
<dbReference type="Gene3D" id="1.20.1250.20">
    <property type="entry name" value="MFS general substrate transporter like domains"/>
    <property type="match status" value="1"/>
</dbReference>
<dbReference type="PANTHER" id="PTHR23513">
    <property type="entry name" value="INTEGRAL MEMBRANE EFFLUX PROTEIN-RELATED"/>
    <property type="match status" value="1"/>
</dbReference>
<comment type="subcellular location">
    <subcellularLocation>
        <location evidence="1">Cell membrane</location>
        <topology evidence="1">Multi-pass membrane protein</topology>
    </subcellularLocation>
</comment>